<feature type="non-terminal residue" evidence="1">
    <location>
        <position position="55"/>
    </location>
</feature>
<gene>
    <name evidence="1" type="ORF">D6Z83_27540</name>
</gene>
<evidence type="ECO:0000313" key="1">
    <source>
        <dbReference type="EMBL" id="RKK00749.1"/>
    </source>
</evidence>
<dbReference type="AlphaFoldDB" id="A0A3A9JPA4"/>
<dbReference type="Proteomes" id="UP000278036">
    <property type="component" value="Unassembled WGS sequence"/>
</dbReference>
<accession>A0A3A9JPA4</accession>
<evidence type="ECO:0000313" key="2">
    <source>
        <dbReference type="Proteomes" id="UP000278036"/>
    </source>
</evidence>
<name>A0A3A9JPA4_9PROT</name>
<dbReference type="EMBL" id="RAQU01000398">
    <property type="protein sequence ID" value="RKK00749.1"/>
    <property type="molecule type" value="Genomic_DNA"/>
</dbReference>
<sequence>MDMIESGLDPAEFAATAERAVAACATLESRARAARLAEDGLLGVLAGEEAGGLGL</sequence>
<proteinExistence type="predicted"/>
<comment type="caution">
    <text evidence="1">The sequence shown here is derived from an EMBL/GenBank/DDBJ whole genome shotgun (WGS) entry which is preliminary data.</text>
</comment>
<organism evidence="1 2">
    <name type="scientific">Teichococcus wenyumeiae</name>
    <dbReference type="NCBI Taxonomy" id="2478470"/>
    <lineage>
        <taxon>Bacteria</taxon>
        <taxon>Pseudomonadati</taxon>
        <taxon>Pseudomonadota</taxon>
        <taxon>Alphaproteobacteria</taxon>
        <taxon>Acetobacterales</taxon>
        <taxon>Roseomonadaceae</taxon>
        <taxon>Roseomonas</taxon>
    </lineage>
</organism>
<protein>
    <submittedName>
        <fullName evidence="1">Acyl-CoA dehydrogenase</fullName>
    </submittedName>
</protein>
<dbReference type="InParanoid" id="A0A3A9JPA4"/>
<reference evidence="1 2" key="1">
    <citation type="submission" date="2018-09" db="EMBL/GenBank/DDBJ databases">
        <title>Roseomonas sp. nov., isolated from feces of Tibetan antelopes in the Qinghai-Tibet plateau, China.</title>
        <authorList>
            <person name="Tian Z."/>
        </authorList>
    </citation>
    <scope>NUCLEOTIDE SEQUENCE [LARGE SCALE GENOMIC DNA]</scope>
    <source>
        <strain evidence="1 2">Z24</strain>
    </source>
</reference>